<keyword evidence="3" id="KW-1185">Reference proteome</keyword>
<gene>
    <name evidence="2" type="ORF">BPAE_0025g00160</name>
</gene>
<comment type="caution">
    <text evidence="2">The sequence shown here is derived from an EMBL/GenBank/DDBJ whole genome shotgun (WGS) entry which is preliminary data.</text>
</comment>
<evidence type="ECO:0000313" key="2">
    <source>
        <dbReference type="EMBL" id="TGO28607.1"/>
    </source>
</evidence>
<dbReference type="Proteomes" id="UP000297910">
    <property type="component" value="Unassembled WGS sequence"/>
</dbReference>
<proteinExistence type="predicted"/>
<feature type="region of interest" description="Disordered" evidence="1">
    <location>
        <begin position="45"/>
        <end position="66"/>
    </location>
</feature>
<dbReference type="EMBL" id="PQXI01000025">
    <property type="protein sequence ID" value="TGO28607.1"/>
    <property type="molecule type" value="Genomic_DNA"/>
</dbReference>
<sequence>MPQVSDEVYETRGNCLIRCAEFEECMGITKIMSKSVAEEAAWRAKGRHSTNGARTRGYESHSAVVC</sequence>
<name>A0A4Z1G3F8_9HELO</name>
<accession>A0A4Z1G3F8</accession>
<evidence type="ECO:0000256" key="1">
    <source>
        <dbReference type="SAM" id="MobiDB-lite"/>
    </source>
</evidence>
<protein>
    <submittedName>
        <fullName evidence="2">Uncharacterized protein</fullName>
    </submittedName>
</protein>
<evidence type="ECO:0000313" key="3">
    <source>
        <dbReference type="Proteomes" id="UP000297910"/>
    </source>
</evidence>
<reference evidence="2 3" key="1">
    <citation type="submission" date="2017-12" db="EMBL/GenBank/DDBJ databases">
        <title>Comparative genomics of Botrytis spp.</title>
        <authorList>
            <person name="Valero-Jimenez C.A."/>
            <person name="Tapia P."/>
            <person name="Veloso J."/>
            <person name="Silva-Moreno E."/>
            <person name="Staats M."/>
            <person name="Valdes J.H."/>
            <person name="Van Kan J.A.L."/>
        </authorList>
    </citation>
    <scope>NUCLEOTIDE SEQUENCE [LARGE SCALE GENOMIC DNA]</scope>
    <source>
        <strain evidence="2 3">Bp0003</strain>
    </source>
</reference>
<dbReference type="AlphaFoldDB" id="A0A4Z1G3F8"/>
<organism evidence="2 3">
    <name type="scientific">Botrytis paeoniae</name>
    <dbReference type="NCBI Taxonomy" id="278948"/>
    <lineage>
        <taxon>Eukaryota</taxon>
        <taxon>Fungi</taxon>
        <taxon>Dikarya</taxon>
        <taxon>Ascomycota</taxon>
        <taxon>Pezizomycotina</taxon>
        <taxon>Leotiomycetes</taxon>
        <taxon>Helotiales</taxon>
        <taxon>Sclerotiniaceae</taxon>
        <taxon>Botrytis</taxon>
    </lineage>
</organism>